<dbReference type="Pfam" id="PF12771">
    <property type="entry name" value="SusD-like_2"/>
    <property type="match status" value="1"/>
</dbReference>
<gene>
    <name evidence="2" type="ORF">DUE52_29845</name>
</gene>
<name>A0A368JDW6_9BACT</name>
<dbReference type="InterPro" id="IPR041662">
    <property type="entry name" value="SusD-like_2"/>
</dbReference>
<reference evidence="2 3" key="1">
    <citation type="submission" date="2018-07" db="EMBL/GenBank/DDBJ databases">
        <title>Genome analysis of Larkinella rosea.</title>
        <authorList>
            <person name="Zhou Z."/>
            <person name="Wang G."/>
        </authorList>
    </citation>
    <scope>NUCLEOTIDE SEQUENCE [LARGE SCALE GENOMIC DNA]</scope>
    <source>
        <strain evidence="3">zzj9</strain>
    </source>
</reference>
<keyword evidence="3" id="KW-1185">Reference proteome</keyword>
<feature type="signal peptide" evidence="1">
    <location>
        <begin position="1"/>
        <end position="20"/>
    </location>
</feature>
<comment type="caution">
    <text evidence="2">The sequence shown here is derived from an EMBL/GenBank/DDBJ whole genome shotgun (WGS) entry which is preliminary data.</text>
</comment>
<evidence type="ECO:0000313" key="2">
    <source>
        <dbReference type="EMBL" id="RCR65870.1"/>
    </source>
</evidence>
<proteinExistence type="predicted"/>
<organism evidence="2 3">
    <name type="scientific">Larkinella punicea</name>
    <dbReference type="NCBI Taxonomy" id="2315727"/>
    <lineage>
        <taxon>Bacteria</taxon>
        <taxon>Pseudomonadati</taxon>
        <taxon>Bacteroidota</taxon>
        <taxon>Cytophagia</taxon>
        <taxon>Cytophagales</taxon>
        <taxon>Spirosomataceae</taxon>
        <taxon>Larkinella</taxon>
    </lineage>
</organism>
<dbReference type="Proteomes" id="UP000253383">
    <property type="component" value="Unassembled WGS sequence"/>
</dbReference>
<dbReference type="RefSeq" id="WP_114409797.1">
    <property type="nucleotide sequence ID" value="NZ_QOWE01000034.1"/>
</dbReference>
<sequence>MKRILLKAVLLSLFVGLNTACEKDYLDINTDPNNPSEADINLTLPAGQAQVAFIVGGQLNILGGILSQYWSIPRGGNQFRTWDQYNITSSTLDGQGGQFANFYAGALQDFQYVINQGSQQNEWRMVGISKIMKAYGFGVLTDLYGDIPFSEALDADKTIIPKYDAQKDIYAGLQALLDEAKTDIAKRQGRFPGTSDMLYQAGNEAGMDRWIRLANTLKLKFYLRMSQVDPTAARTGVQALYAASGTAFMRTGESLQLVNGTVTNSENPFWQANFRSPNNLTASTTIGNLMQPNNDPRIPVFFLDADLRTPEMEYVFTPNGTTSTNTAVLSSYPGKYFIGQRFANGAINGTAATSGVTTSDDNAAKARPVVFLAYEESLLLRAEAIARGWAGTTADDPAKLYNEAITASMTRFGVQPGDYLTKPGVDYTKQTDKIKAIITQKYLALYGLNGVEAWVEQRRTGFPAPTLPVVNLTGNKFMKRLPYVDSELQRNPSIATTGIAPGDVLTPVWWDVD</sequence>
<dbReference type="SUPFAM" id="SSF48452">
    <property type="entry name" value="TPR-like"/>
    <property type="match status" value="1"/>
</dbReference>
<keyword evidence="1" id="KW-0732">Signal</keyword>
<evidence type="ECO:0000256" key="1">
    <source>
        <dbReference type="SAM" id="SignalP"/>
    </source>
</evidence>
<dbReference type="InterPro" id="IPR011990">
    <property type="entry name" value="TPR-like_helical_dom_sf"/>
</dbReference>
<protein>
    <submittedName>
        <fullName evidence="2">SusD/RagB family nutrient-binding outer membrane lipoprotein</fullName>
    </submittedName>
</protein>
<accession>A0A368JDW6</accession>
<evidence type="ECO:0000313" key="3">
    <source>
        <dbReference type="Proteomes" id="UP000253383"/>
    </source>
</evidence>
<dbReference type="OrthoDB" id="622163at2"/>
<dbReference type="AlphaFoldDB" id="A0A368JDW6"/>
<dbReference type="EMBL" id="QOWE01000034">
    <property type="protein sequence ID" value="RCR65870.1"/>
    <property type="molecule type" value="Genomic_DNA"/>
</dbReference>
<keyword evidence="2" id="KW-0449">Lipoprotein</keyword>
<dbReference type="Gene3D" id="1.25.40.390">
    <property type="match status" value="1"/>
</dbReference>
<feature type="chain" id="PRO_5016801521" evidence="1">
    <location>
        <begin position="21"/>
        <end position="513"/>
    </location>
</feature>